<feature type="compositionally biased region" description="Pro residues" evidence="1">
    <location>
        <begin position="63"/>
        <end position="76"/>
    </location>
</feature>
<dbReference type="Proteomes" id="UP001292094">
    <property type="component" value="Unassembled WGS sequence"/>
</dbReference>
<feature type="region of interest" description="Disordered" evidence="1">
    <location>
        <begin position="49"/>
        <end position="90"/>
    </location>
</feature>
<sequence length="126" mass="13969">MIACGSNCFNTERLGEGISFSSYREFIYCCIIAVKINNTHQLPPLHHTTNFQHYTTPTTTTTTPPPPKTTYEPPPLHHTATTPTSGTTTPHHHYINFRHQHTTSPASILVTFSITITAAAVTHTLQ</sequence>
<organism evidence="2 3">
    <name type="scientific">Petrolisthes manimaculis</name>
    <dbReference type="NCBI Taxonomy" id="1843537"/>
    <lineage>
        <taxon>Eukaryota</taxon>
        <taxon>Metazoa</taxon>
        <taxon>Ecdysozoa</taxon>
        <taxon>Arthropoda</taxon>
        <taxon>Crustacea</taxon>
        <taxon>Multicrustacea</taxon>
        <taxon>Malacostraca</taxon>
        <taxon>Eumalacostraca</taxon>
        <taxon>Eucarida</taxon>
        <taxon>Decapoda</taxon>
        <taxon>Pleocyemata</taxon>
        <taxon>Anomura</taxon>
        <taxon>Galatheoidea</taxon>
        <taxon>Porcellanidae</taxon>
        <taxon>Petrolisthes</taxon>
    </lineage>
</organism>
<reference evidence="2" key="1">
    <citation type="submission" date="2023-11" db="EMBL/GenBank/DDBJ databases">
        <title>Genome assemblies of two species of porcelain crab, Petrolisthes cinctipes and Petrolisthes manimaculis (Anomura: Porcellanidae).</title>
        <authorList>
            <person name="Angst P."/>
        </authorList>
    </citation>
    <scope>NUCLEOTIDE SEQUENCE</scope>
    <source>
        <strain evidence="2">PB745_02</strain>
        <tissue evidence="2">Gill</tissue>
    </source>
</reference>
<name>A0AAE1NWM2_9EUCA</name>
<proteinExistence type="predicted"/>
<dbReference type="AlphaFoldDB" id="A0AAE1NWM2"/>
<evidence type="ECO:0000313" key="2">
    <source>
        <dbReference type="EMBL" id="KAK4297639.1"/>
    </source>
</evidence>
<evidence type="ECO:0000313" key="3">
    <source>
        <dbReference type="Proteomes" id="UP001292094"/>
    </source>
</evidence>
<accession>A0AAE1NWM2</accession>
<gene>
    <name evidence="2" type="ORF">Pmani_029958</name>
</gene>
<protein>
    <submittedName>
        <fullName evidence="2">Uncharacterized protein</fullName>
    </submittedName>
</protein>
<evidence type="ECO:0000256" key="1">
    <source>
        <dbReference type="SAM" id="MobiDB-lite"/>
    </source>
</evidence>
<keyword evidence="3" id="KW-1185">Reference proteome</keyword>
<dbReference type="EMBL" id="JAWZYT010003598">
    <property type="protein sequence ID" value="KAK4297639.1"/>
    <property type="molecule type" value="Genomic_DNA"/>
</dbReference>
<feature type="compositionally biased region" description="Low complexity" evidence="1">
    <location>
        <begin position="77"/>
        <end position="89"/>
    </location>
</feature>
<comment type="caution">
    <text evidence="2">The sequence shown here is derived from an EMBL/GenBank/DDBJ whole genome shotgun (WGS) entry which is preliminary data.</text>
</comment>